<dbReference type="PANTHER" id="PTHR43080">
    <property type="entry name" value="CBS DOMAIN-CONTAINING PROTEIN CBSX3, MITOCHONDRIAL"/>
    <property type="match status" value="1"/>
</dbReference>
<keyword evidence="1 2" id="KW-0129">CBS domain</keyword>
<dbReference type="InterPro" id="IPR000644">
    <property type="entry name" value="CBS_dom"/>
</dbReference>
<organism evidence="5 6">
    <name type="scientific">Noviherbaspirillum saxi</name>
    <dbReference type="NCBI Taxonomy" id="2320863"/>
    <lineage>
        <taxon>Bacteria</taxon>
        <taxon>Pseudomonadati</taxon>
        <taxon>Pseudomonadota</taxon>
        <taxon>Betaproteobacteria</taxon>
        <taxon>Burkholderiales</taxon>
        <taxon>Oxalobacteraceae</taxon>
        <taxon>Noviherbaspirillum</taxon>
    </lineage>
</organism>
<evidence type="ECO:0000259" key="4">
    <source>
        <dbReference type="PROSITE" id="PS51371"/>
    </source>
</evidence>
<feature type="domain" description="CBS" evidence="4">
    <location>
        <begin position="71"/>
        <end position="128"/>
    </location>
</feature>
<dbReference type="OrthoDB" id="9794094at2"/>
<protein>
    <submittedName>
        <fullName evidence="5">CBS domain-containing protein</fullName>
    </submittedName>
</protein>
<evidence type="ECO:0000313" key="5">
    <source>
        <dbReference type="EMBL" id="RJF95666.1"/>
    </source>
</evidence>
<dbReference type="SUPFAM" id="SSF54631">
    <property type="entry name" value="CBS-domain pair"/>
    <property type="match status" value="1"/>
</dbReference>
<gene>
    <name evidence="5" type="ORF">D3871_19995</name>
</gene>
<proteinExistence type="predicted"/>
<feature type="region of interest" description="Disordered" evidence="3">
    <location>
        <begin position="118"/>
        <end position="148"/>
    </location>
</feature>
<feature type="domain" description="CBS" evidence="4">
    <location>
        <begin position="7"/>
        <end position="64"/>
    </location>
</feature>
<evidence type="ECO:0000256" key="3">
    <source>
        <dbReference type="SAM" id="MobiDB-lite"/>
    </source>
</evidence>
<dbReference type="EMBL" id="QYUO01000002">
    <property type="protein sequence ID" value="RJF95666.1"/>
    <property type="molecule type" value="Genomic_DNA"/>
</dbReference>
<name>A0A3A3G2M0_9BURK</name>
<keyword evidence="6" id="KW-1185">Reference proteome</keyword>
<dbReference type="AlphaFoldDB" id="A0A3A3G2M0"/>
<accession>A0A3A3G2M0</accession>
<reference evidence="6" key="1">
    <citation type="submission" date="2018-09" db="EMBL/GenBank/DDBJ databases">
        <authorList>
            <person name="Zhu H."/>
        </authorList>
    </citation>
    <scope>NUCLEOTIDE SEQUENCE [LARGE SCALE GENOMIC DNA]</scope>
    <source>
        <strain evidence="6">K1R23-30</strain>
    </source>
</reference>
<evidence type="ECO:0000256" key="1">
    <source>
        <dbReference type="ARBA" id="ARBA00023122"/>
    </source>
</evidence>
<dbReference type="SMART" id="SM00116">
    <property type="entry name" value="CBS"/>
    <property type="match status" value="2"/>
</dbReference>
<comment type="caution">
    <text evidence="5">The sequence shown here is derived from an EMBL/GenBank/DDBJ whole genome shotgun (WGS) entry which is preliminary data.</text>
</comment>
<evidence type="ECO:0000256" key="2">
    <source>
        <dbReference type="PROSITE-ProRule" id="PRU00703"/>
    </source>
</evidence>
<dbReference type="InterPro" id="IPR046342">
    <property type="entry name" value="CBS_dom_sf"/>
</dbReference>
<dbReference type="CDD" id="cd04622">
    <property type="entry name" value="CBS_pair_HRP1_like"/>
    <property type="match status" value="1"/>
</dbReference>
<dbReference type="Pfam" id="PF00571">
    <property type="entry name" value="CBS"/>
    <property type="match status" value="2"/>
</dbReference>
<dbReference type="PROSITE" id="PS51371">
    <property type="entry name" value="CBS"/>
    <property type="match status" value="2"/>
</dbReference>
<dbReference type="InterPro" id="IPR051257">
    <property type="entry name" value="Diverse_CBS-Domain"/>
</dbReference>
<dbReference type="Proteomes" id="UP000265955">
    <property type="component" value="Unassembled WGS sequence"/>
</dbReference>
<dbReference type="PANTHER" id="PTHR43080:SF2">
    <property type="entry name" value="CBS DOMAIN-CONTAINING PROTEIN"/>
    <property type="match status" value="1"/>
</dbReference>
<feature type="compositionally biased region" description="Polar residues" evidence="3">
    <location>
        <begin position="131"/>
        <end position="140"/>
    </location>
</feature>
<dbReference type="Gene3D" id="3.10.580.10">
    <property type="entry name" value="CBS-domain"/>
    <property type="match status" value="1"/>
</dbReference>
<sequence>MRVAEAMTRDVQIANPDQSIVDAARMMADCDCGILPVGENDRLVGMITDRDIVVRALAQGKTDTATIRDVMTQDVKYCFEDDDVEEVTRNMGDLQIRRLPVLNQDKRLVGIVSLGDVSDASEPNSAAEALSSISQPASQTAGGGQRPH</sequence>
<evidence type="ECO:0000313" key="6">
    <source>
        <dbReference type="Proteomes" id="UP000265955"/>
    </source>
</evidence>